<reference evidence="1" key="1">
    <citation type="submission" date="2009-10" db="EMBL/GenBank/DDBJ databases">
        <title>Diversity of trophic interactions inside an arsenic-rich microbial ecosystem.</title>
        <authorList>
            <person name="Bertin P.N."/>
            <person name="Heinrich-Salmeron A."/>
            <person name="Pelletier E."/>
            <person name="Goulhen-Chollet F."/>
            <person name="Arsene-Ploetze F."/>
            <person name="Gallien S."/>
            <person name="Calteau A."/>
            <person name="Vallenet D."/>
            <person name="Casiot C."/>
            <person name="Chane-Woon-Ming B."/>
            <person name="Giloteaux L."/>
            <person name="Barakat M."/>
            <person name="Bonnefoy V."/>
            <person name="Bruneel O."/>
            <person name="Chandler M."/>
            <person name="Cleiss J."/>
            <person name="Duran R."/>
            <person name="Elbaz-Poulichet F."/>
            <person name="Fonknechten N."/>
            <person name="Lauga B."/>
            <person name="Mornico D."/>
            <person name="Ortet P."/>
            <person name="Schaeffer C."/>
            <person name="Siguier P."/>
            <person name="Alexander Thil Smith A."/>
            <person name="Van Dorsselaer A."/>
            <person name="Weissenbach J."/>
            <person name="Medigue C."/>
            <person name="Le Paslier D."/>
        </authorList>
    </citation>
    <scope>NUCLEOTIDE SEQUENCE</scope>
</reference>
<protein>
    <submittedName>
        <fullName evidence="1">Uncharacterized protein</fullName>
    </submittedName>
</protein>
<accession>E6PEK7</accession>
<dbReference type="EMBL" id="CABL01000005">
    <property type="protein sequence ID" value="CBH74892.1"/>
    <property type="molecule type" value="Genomic_DNA"/>
</dbReference>
<name>E6PEK7_9ZZZZ</name>
<sequence length="252" mass="27673">MKTLLRCSALFFVAFAFARPVGAATTRVEVRALLVNGIHTETGSTSTVAAQPVPMLRITTSEKRWALFAEGTSSLGSTPINASGGFNPGPTSVHLSYVNAIVRYRLNSATSLGIGETIYNQVSTYGQNIPFSEPYADASRVVGVRYEIRHEFYSTPHSRWNADLAVNPHLSANLVEYEPTNDADGDEGFMRMTPESGSQVDASISNRVSNKRYSVTYGLRYVNLSMFFPYHELADRNAFVIPFIGIARSFGH</sequence>
<organism evidence="1">
    <name type="scientific">mine drainage metagenome</name>
    <dbReference type="NCBI Taxonomy" id="410659"/>
    <lineage>
        <taxon>unclassified sequences</taxon>
        <taxon>metagenomes</taxon>
        <taxon>ecological metagenomes</taxon>
    </lineage>
</organism>
<gene>
    <name evidence="1" type="ORF">CARN1_0067</name>
</gene>
<dbReference type="AlphaFoldDB" id="E6PEK7"/>
<evidence type="ECO:0000313" key="1">
    <source>
        <dbReference type="EMBL" id="CBH74892.1"/>
    </source>
</evidence>
<proteinExistence type="predicted"/>
<comment type="caution">
    <text evidence="1">The sequence shown here is derived from an EMBL/GenBank/DDBJ whole genome shotgun (WGS) entry which is preliminary data.</text>
</comment>